<dbReference type="RefSeq" id="XP_033651589.1">
    <property type="nucleotide sequence ID" value="XM_033793152.1"/>
</dbReference>
<evidence type="ECO:0000313" key="1">
    <source>
        <dbReference type="EMBL" id="KAF2274050.1"/>
    </source>
</evidence>
<dbReference type="EMBL" id="ML986505">
    <property type="protein sequence ID" value="KAF2274050.1"/>
    <property type="molecule type" value="Genomic_DNA"/>
</dbReference>
<proteinExistence type="predicted"/>
<protein>
    <submittedName>
        <fullName evidence="1">Uncharacterized protein</fullName>
    </submittedName>
</protein>
<sequence length="239" mass="26788">MILSVKHERPNCISSWGSLPGVEMGMGVCLLGWVRGRERHAGVARSNGSRMNGWQDIKEGRNEQLPSSEGASACPLPLGPFLLRHPLASPLFHLLLIFHPYNGSFHAWLNNTKGLPILRDAAARCDEIHQTAHILPDSRHLSLVQYTIHTVGWACIMYNSISSSSSSSSGPREFMDRCGNITVSHGWKQRKTTYRKELRRHAMYVFNALPSHTCYVVSFSRSQRKDTNLPPGPDMLVMK</sequence>
<name>A0A6A6JBR1_WESOR</name>
<gene>
    <name evidence="1" type="ORF">EI97DRAFT_134637</name>
</gene>
<keyword evidence="2" id="KW-1185">Reference proteome</keyword>
<reference evidence="1" key="1">
    <citation type="journal article" date="2020" name="Stud. Mycol.">
        <title>101 Dothideomycetes genomes: a test case for predicting lifestyles and emergence of pathogens.</title>
        <authorList>
            <person name="Haridas S."/>
            <person name="Albert R."/>
            <person name="Binder M."/>
            <person name="Bloem J."/>
            <person name="Labutti K."/>
            <person name="Salamov A."/>
            <person name="Andreopoulos B."/>
            <person name="Baker S."/>
            <person name="Barry K."/>
            <person name="Bills G."/>
            <person name="Bluhm B."/>
            <person name="Cannon C."/>
            <person name="Castanera R."/>
            <person name="Culley D."/>
            <person name="Daum C."/>
            <person name="Ezra D."/>
            <person name="Gonzalez J."/>
            <person name="Henrissat B."/>
            <person name="Kuo A."/>
            <person name="Liang C."/>
            <person name="Lipzen A."/>
            <person name="Lutzoni F."/>
            <person name="Magnuson J."/>
            <person name="Mondo S."/>
            <person name="Nolan M."/>
            <person name="Ohm R."/>
            <person name="Pangilinan J."/>
            <person name="Park H.-J."/>
            <person name="Ramirez L."/>
            <person name="Alfaro M."/>
            <person name="Sun H."/>
            <person name="Tritt A."/>
            <person name="Yoshinaga Y."/>
            <person name="Zwiers L.-H."/>
            <person name="Turgeon B."/>
            <person name="Goodwin S."/>
            <person name="Spatafora J."/>
            <person name="Crous P."/>
            <person name="Grigoriev I."/>
        </authorList>
    </citation>
    <scope>NUCLEOTIDE SEQUENCE</scope>
    <source>
        <strain evidence="1">CBS 379.55</strain>
    </source>
</reference>
<dbReference type="Proteomes" id="UP000800097">
    <property type="component" value="Unassembled WGS sequence"/>
</dbReference>
<dbReference type="AlphaFoldDB" id="A0A6A6JBR1"/>
<organism evidence="1 2">
    <name type="scientific">Westerdykella ornata</name>
    <dbReference type="NCBI Taxonomy" id="318751"/>
    <lineage>
        <taxon>Eukaryota</taxon>
        <taxon>Fungi</taxon>
        <taxon>Dikarya</taxon>
        <taxon>Ascomycota</taxon>
        <taxon>Pezizomycotina</taxon>
        <taxon>Dothideomycetes</taxon>
        <taxon>Pleosporomycetidae</taxon>
        <taxon>Pleosporales</taxon>
        <taxon>Sporormiaceae</taxon>
        <taxon>Westerdykella</taxon>
    </lineage>
</organism>
<evidence type="ECO:0000313" key="2">
    <source>
        <dbReference type="Proteomes" id="UP000800097"/>
    </source>
</evidence>
<accession>A0A6A6JBR1</accession>
<dbReference type="GeneID" id="54546327"/>